<dbReference type="EMBL" id="PGFZ01000003">
    <property type="protein sequence ID" value="POZ52202.1"/>
    <property type="molecule type" value="Genomic_DNA"/>
</dbReference>
<accession>A0A2S5CN83</accession>
<sequence>MATLTAPEQGKVRTTLYLTQENRERLDRIPRGQKTALMNKAIANALEEIEREENAQKFLKMLATIQPVKTEYSSEQMVRMLREGKEQELLDNKMKRAK</sequence>
<dbReference type="AlphaFoldDB" id="A0A2S5CN83"/>
<gene>
    <name evidence="2" type="ORF">AADEFJLK_01674</name>
</gene>
<evidence type="ECO:0000256" key="1">
    <source>
        <dbReference type="SAM" id="Coils"/>
    </source>
</evidence>
<proteinExistence type="predicted"/>
<dbReference type="RefSeq" id="WP_103973937.1">
    <property type="nucleotide sequence ID" value="NZ_PGFZ01000003.1"/>
</dbReference>
<evidence type="ECO:0000313" key="2">
    <source>
        <dbReference type="EMBL" id="POZ52202.1"/>
    </source>
</evidence>
<evidence type="ECO:0008006" key="4">
    <source>
        <dbReference type="Google" id="ProtNLM"/>
    </source>
</evidence>
<reference evidence="2 3" key="1">
    <citation type="submission" date="2017-11" db="EMBL/GenBank/DDBJ databases">
        <title>Draft Genome Sequence of Methylobacter psychrotolerans Sph1T, an Obligate Methanotroph from Low-Temperature Environments.</title>
        <authorList>
            <person name="Oshkin I.Y."/>
            <person name="Miroshnikov K."/>
            <person name="Belova S.E."/>
            <person name="Korzhenkov A."/>
            <person name="Toshchakov S.V."/>
            <person name="Dedysh S.N."/>
        </authorList>
    </citation>
    <scope>NUCLEOTIDE SEQUENCE [LARGE SCALE GENOMIC DNA]</scope>
    <source>
        <strain evidence="2 3">Sph1</strain>
    </source>
</reference>
<name>A0A2S5CN83_9GAMM</name>
<feature type="coiled-coil region" evidence="1">
    <location>
        <begin position="35"/>
        <end position="62"/>
    </location>
</feature>
<evidence type="ECO:0000313" key="3">
    <source>
        <dbReference type="Proteomes" id="UP000237423"/>
    </source>
</evidence>
<organism evidence="2 3">
    <name type="scientific">Methylovulum psychrotolerans</name>
    <dbReference type="NCBI Taxonomy" id="1704499"/>
    <lineage>
        <taxon>Bacteria</taxon>
        <taxon>Pseudomonadati</taxon>
        <taxon>Pseudomonadota</taxon>
        <taxon>Gammaproteobacteria</taxon>
        <taxon>Methylococcales</taxon>
        <taxon>Methylococcaceae</taxon>
        <taxon>Methylovulum</taxon>
    </lineage>
</organism>
<keyword evidence="1" id="KW-0175">Coiled coil</keyword>
<comment type="caution">
    <text evidence="2">The sequence shown here is derived from an EMBL/GenBank/DDBJ whole genome shotgun (WGS) entry which is preliminary data.</text>
</comment>
<protein>
    <recommendedName>
        <fullName evidence="4">CopG family transcriptional regulator</fullName>
    </recommendedName>
</protein>
<dbReference type="Proteomes" id="UP000237423">
    <property type="component" value="Unassembled WGS sequence"/>
</dbReference>